<feature type="region of interest" description="Disordered" evidence="1">
    <location>
        <begin position="409"/>
        <end position="428"/>
    </location>
</feature>
<reference evidence="2" key="1">
    <citation type="submission" date="2020-05" db="EMBL/GenBank/DDBJ databases">
        <title>Mycena genomes resolve the evolution of fungal bioluminescence.</title>
        <authorList>
            <person name="Tsai I.J."/>
        </authorList>
    </citation>
    <scope>NUCLEOTIDE SEQUENCE</scope>
    <source>
        <strain evidence="2">160909Yilan</strain>
    </source>
</reference>
<feature type="region of interest" description="Disordered" evidence="1">
    <location>
        <begin position="167"/>
        <end position="257"/>
    </location>
</feature>
<gene>
    <name evidence="2" type="ORF">MSAN_00636000</name>
</gene>
<protein>
    <submittedName>
        <fullName evidence="2">Uncharacterized protein</fullName>
    </submittedName>
</protein>
<keyword evidence="3" id="KW-1185">Reference proteome</keyword>
<feature type="compositionally biased region" description="Basic and acidic residues" evidence="1">
    <location>
        <begin position="288"/>
        <end position="299"/>
    </location>
</feature>
<evidence type="ECO:0000313" key="2">
    <source>
        <dbReference type="EMBL" id="KAF7370060.1"/>
    </source>
</evidence>
<dbReference type="Proteomes" id="UP000623467">
    <property type="component" value="Unassembled WGS sequence"/>
</dbReference>
<evidence type="ECO:0000313" key="3">
    <source>
        <dbReference type="Proteomes" id="UP000623467"/>
    </source>
</evidence>
<feature type="compositionally biased region" description="Polar residues" evidence="1">
    <location>
        <begin position="244"/>
        <end position="254"/>
    </location>
</feature>
<feature type="region of interest" description="Disordered" evidence="1">
    <location>
        <begin position="1"/>
        <end position="137"/>
    </location>
</feature>
<feature type="region of interest" description="Disordered" evidence="1">
    <location>
        <begin position="274"/>
        <end position="332"/>
    </location>
</feature>
<feature type="compositionally biased region" description="Low complexity" evidence="1">
    <location>
        <begin position="62"/>
        <end position="89"/>
    </location>
</feature>
<organism evidence="2 3">
    <name type="scientific">Mycena sanguinolenta</name>
    <dbReference type="NCBI Taxonomy" id="230812"/>
    <lineage>
        <taxon>Eukaryota</taxon>
        <taxon>Fungi</taxon>
        <taxon>Dikarya</taxon>
        <taxon>Basidiomycota</taxon>
        <taxon>Agaricomycotina</taxon>
        <taxon>Agaricomycetes</taxon>
        <taxon>Agaricomycetidae</taxon>
        <taxon>Agaricales</taxon>
        <taxon>Marasmiineae</taxon>
        <taxon>Mycenaceae</taxon>
        <taxon>Mycena</taxon>
    </lineage>
</organism>
<feature type="compositionally biased region" description="Basic and acidic residues" evidence="1">
    <location>
        <begin position="177"/>
        <end position="197"/>
    </location>
</feature>
<feature type="region of interest" description="Disordered" evidence="1">
    <location>
        <begin position="369"/>
        <end position="403"/>
    </location>
</feature>
<dbReference type="EMBL" id="JACAZH010000004">
    <property type="protein sequence ID" value="KAF7370060.1"/>
    <property type="molecule type" value="Genomic_DNA"/>
</dbReference>
<dbReference type="AlphaFoldDB" id="A0A8H7DD61"/>
<sequence>MLVSYPSNAPVFEPVAMSKPFKRQKMGPDALRVTESTRSPSPAASLYGDGLRPHDLPPRAASPASSFYSQYSSSSPSIDSVSSSGSRRPLPTPPTPQSPAGWLGRSPRIPPSLTIVAPPASEFASPPDTPVEVSEAELRRRQLEKAARILGESVPLELVFQSRHPLIKAFPSPPPRRSTDGPQPDRKPKETKTEQRPKKLVRRASLSLSTLTSKFRTAPPTRNHSRDSSQDSQSSPSSDSQQSYHSPVASTFTRTLPRRSSVLGSPILFAFPRRSPTTTHIPPPLRPSPDHDLVIDIRSPDPSIYGRDDDEEATPIRESPSELTRSHVHSPSEALPRIVPMPTHAHTDSEPIFPRPDTPFADYVRSATPYVDRTRPTTPFERARPTTPFSEHLDPEDEPTVTSTVYLAPGVSRKERGQGWSGEWNQRDMQHVIHKLRSLK</sequence>
<dbReference type="OrthoDB" id="3232670at2759"/>
<proteinExistence type="predicted"/>
<accession>A0A8H7DD61</accession>
<evidence type="ECO:0000256" key="1">
    <source>
        <dbReference type="SAM" id="MobiDB-lite"/>
    </source>
</evidence>
<comment type="caution">
    <text evidence="2">The sequence shown here is derived from an EMBL/GenBank/DDBJ whole genome shotgun (WGS) entry which is preliminary data.</text>
</comment>
<name>A0A8H7DD61_9AGAR</name>
<feature type="compositionally biased region" description="Low complexity" evidence="1">
    <location>
        <begin position="230"/>
        <end position="243"/>
    </location>
</feature>